<reference evidence="1" key="1">
    <citation type="submission" date="2021-01" db="EMBL/GenBank/DDBJ databases">
        <authorList>
            <person name="Corre E."/>
            <person name="Pelletier E."/>
            <person name="Niang G."/>
            <person name="Scheremetjew M."/>
            <person name="Finn R."/>
            <person name="Kale V."/>
            <person name="Holt S."/>
            <person name="Cochrane G."/>
            <person name="Meng A."/>
            <person name="Brown T."/>
            <person name="Cohen L."/>
        </authorList>
    </citation>
    <scope>NUCLEOTIDE SEQUENCE</scope>
    <source>
        <strain evidence="1">CCMP281</strain>
    </source>
</reference>
<evidence type="ECO:0000313" key="1">
    <source>
        <dbReference type="EMBL" id="CAE0147830.1"/>
    </source>
</evidence>
<dbReference type="EMBL" id="HBHX01066989">
    <property type="protein sequence ID" value="CAE0147830.1"/>
    <property type="molecule type" value="Transcribed_RNA"/>
</dbReference>
<name>A0A7S3BX18_9EUKA</name>
<proteinExistence type="predicted"/>
<gene>
    <name evidence="1" type="ORF">HERI1096_LOCUS37060</name>
</gene>
<protein>
    <submittedName>
        <fullName evidence="1">Uncharacterized protein</fullName>
    </submittedName>
</protein>
<accession>A0A7S3BX18</accession>
<organism evidence="1">
    <name type="scientific">Haptolina ericina</name>
    <dbReference type="NCBI Taxonomy" id="156174"/>
    <lineage>
        <taxon>Eukaryota</taxon>
        <taxon>Haptista</taxon>
        <taxon>Haptophyta</taxon>
        <taxon>Prymnesiophyceae</taxon>
        <taxon>Prymnesiales</taxon>
        <taxon>Prymnesiaceae</taxon>
        <taxon>Haptolina</taxon>
    </lineage>
</organism>
<sequence length="121" mass="13129">MRGALAAADSEQWVLWLKANKDYLYVGLCDEDLCSDMSRALLLLFGLLQDLALPTFATLFSSLRMLSGPEGHRDCQAQADILLTSLLRMGAPFAGAVSKLVAEFEPSMRIALPGVVQLVEA</sequence>
<dbReference type="AlphaFoldDB" id="A0A7S3BX18"/>